<organism evidence="1 2">
    <name type="scientific">Ramalina farinacea</name>
    <dbReference type="NCBI Taxonomy" id="258253"/>
    <lineage>
        <taxon>Eukaryota</taxon>
        <taxon>Fungi</taxon>
        <taxon>Dikarya</taxon>
        <taxon>Ascomycota</taxon>
        <taxon>Pezizomycotina</taxon>
        <taxon>Lecanoromycetes</taxon>
        <taxon>OSLEUM clade</taxon>
        <taxon>Lecanoromycetidae</taxon>
        <taxon>Lecanorales</taxon>
        <taxon>Lecanorineae</taxon>
        <taxon>Ramalinaceae</taxon>
        <taxon>Ramalina</taxon>
    </lineage>
</organism>
<dbReference type="Gene3D" id="1.10.510.10">
    <property type="entry name" value="Transferase(Phosphotransferase) domain 1"/>
    <property type="match status" value="1"/>
</dbReference>
<dbReference type="InterPro" id="IPR038305">
    <property type="entry name" value="HeLo_sf"/>
</dbReference>
<accession>A0AA43QUW6</accession>
<evidence type="ECO:0000313" key="1">
    <source>
        <dbReference type="EMBL" id="MDI1492144.1"/>
    </source>
</evidence>
<dbReference type="PANTHER" id="PTHR37542">
    <property type="entry name" value="HELO DOMAIN-CONTAINING PROTEIN-RELATED"/>
    <property type="match status" value="1"/>
</dbReference>
<dbReference type="EMBL" id="JAPUFD010000017">
    <property type="protein sequence ID" value="MDI1492144.1"/>
    <property type="molecule type" value="Genomic_DNA"/>
</dbReference>
<sequence length="521" mass="58544">MEVVGLVAAVGGLVDPLIHLGRYTSSSVQRSSHFGVDAEKLRVSFKYVRRQVEAISRLLLTRAEGSGEDKTVFEQFPDVWQVDLLDELRQLRALTRDLEEIETRYGIFATLPATQSLQGQPPTEEVVELALADNREAELQRTATKLQLIRWGMKDAKRAAKILGELHEWVLLFKGDIEMCLWTCFQTPDKLQILHQHTDVASLGLAGAVELHRILLQKTDPTTIKRFELKSRPEIKANLSGTLALGTYNDQSAVIEYKSYEPNEDASVSERTTYRVCQLVALLSRSQNPEAGPSLRVLRCIGYYIEPGESRYSFIYNSIRSENILFFPDVPVAASEDPEPNVGPVEPDVLTERQTKKIYTEPWLFGFDYSRVISQDSDRATDTSISRNIYRHPERWNAPTHHFGAIHDIYALGTVLLELGLWQPLASLSSSGFARAAKAASSPKDPAAKSTKDRIQSQLLEYTARRLPFTLGRTYCEVVELCLSGAYGREGFDVEENDHNALVKSFREKVVDRLGKALITG</sequence>
<evidence type="ECO:0008006" key="3">
    <source>
        <dbReference type="Google" id="ProtNLM"/>
    </source>
</evidence>
<protein>
    <recommendedName>
        <fullName evidence="3">Protein kinase domain-containing protein</fullName>
    </recommendedName>
</protein>
<reference evidence="1" key="1">
    <citation type="journal article" date="2023" name="Genome Biol. Evol.">
        <title>First Whole Genome Sequence and Flow Cytometry Genome Size Data for the Lichen-Forming Fungus Ramalina farinacea (Ascomycota).</title>
        <authorList>
            <person name="Llewellyn T."/>
            <person name="Mian S."/>
            <person name="Hill R."/>
            <person name="Leitch I.J."/>
            <person name="Gaya E."/>
        </authorList>
    </citation>
    <scope>NUCLEOTIDE SEQUENCE</scope>
    <source>
        <strain evidence="1">LIQ254RAFAR</strain>
    </source>
</reference>
<proteinExistence type="predicted"/>
<dbReference type="PANTHER" id="PTHR37542:SF1">
    <property type="entry name" value="PRION-INHIBITION AND PROPAGATION HELO DOMAIN-CONTAINING PROTEIN"/>
    <property type="match status" value="1"/>
</dbReference>
<comment type="caution">
    <text evidence="1">The sequence shown here is derived from an EMBL/GenBank/DDBJ whole genome shotgun (WGS) entry which is preliminary data.</text>
</comment>
<gene>
    <name evidence="1" type="ORF">OHK93_003356</name>
</gene>
<evidence type="ECO:0000313" key="2">
    <source>
        <dbReference type="Proteomes" id="UP001161017"/>
    </source>
</evidence>
<dbReference type="InterPro" id="IPR011009">
    <property type="entry name" value="Kinase-like_dom_sf"/>
</dbReference>
<dbReference type="Proteomes" id="UP001161017">
    <property type="component" value="Unassembled WGS sequence"/>
</dbReference>
<dbReference type="AlphaFoldDB" id="A0AA43QUW6"/>
<name>A0AA43QUW6_9LECA</name>
<keyword evidence="2" id="KW-1185">Reference proteome</keyword>
<dbReference type="SUPFAM" id="SSF56112">
    <property type="entry name" value="Protein kinase-like (PK-like)"/>
    <property type="match status" value="1"/>
</dbReference>
<dbReference type="Gene3D" id="1.20.120.1020">
    <property type="entry name" value="Prion-inhibition and propagation, HeLo domain"/>
    <property type="match status" value="1"/>
</dbReference>